<dbReference type="Proteomes" id="UP001501414">
    <property type="component" value="Unassembled WGS sequence"/>
</dbReference>
<dbReference type="InterPro" id="IPR001387">
    <property type="entry name" value="Cro/C1-type_HTH"/>
</dbReference>
<protein>
    <recommendedName>
        <fullName evidence="1">HTH cro/C1-type domain-containing protein</fullName>
    </recommendedName>
</protein>
<dbReference type="Gene3D" id="1.10.260.40">
    <property type="entry name" value="lambda repressor-like DNA-binding domains"/>
    <property type="match status" value="1"/>
</dbReference>
<organism evidence="2 3">
    <name type="scientific">Pseudonocardia kongjuensis</name>
    <dbReference type="NCBI Taxonomy" id="102227"/>
    <lineage>
        <taxon>Bacteria</taxon>
        <taxon>Bacillati</taxon>
        <taxon>Actinomycetota</taxon>
        <taxon>Actinomycetes</taxon>
        <taxon>Pseudonocardiales</taxon>
        <taxon>Pseudonocardiaceae</taxon>
        <taxon>Pseudonocardia</taxon>
    </lineage>
</organism>
<accession>A0ABN1Y8S5</accession>
<dbReference type="Pfam" id="PF01381">
    <property type="entry name" value="HTH_3"/>
    <property type="match status" value="1"/>
</dbReference>
<name>A0ABN1Y8S5_9PSEU</name>
<dbReference type="CDD" id="cd00093">
    <property type="entry name" value="HTH_XRE"/>
    <property type="match status" value="1"/>
</dbReference>
<reference evidence="2 3" key="1">
    <citation type="journal article" date="2019" name="Int. J. Syst. Evol. Microbiol.">
        <title>The Global Catalogue of Microorganisms (GCM) 10K type strain sequencing project: providing services to taxonomists for standard genome sequencing and annotation.</title>
        <authorList>
            <consortium name="The Broad Institute Genomics Platform"/>
            <consortium name="The Broad Institute Genome Sequencing Center for Infectious Disease"/>
            <person name="Wu L."/>
            <person name="Ma J."/>
        </authorList>
    </citation>
    <scope>NUCLEOTIDE SEQUENCE [LARGE SCALE GENOMIC DNA]</scope>
    <source>
        <strain evidence="2 3">JCM 11896</strain>
    </source>
</reference>
<dbReference type="InterPro" id="IPR010982">
    <property type="entry name" value="Lambda_DNA-bd_dom_sf"/>
</dbReference>
<evidence type="ECO:0000313" key="2">
    <source>
        <dbReference type="EMBL" id="GAA1399564.1"/>
    </source>
</evidence>
<feature type="domain" description="HTH cro/C1-type" evidence="1">
    <location>
        <begin position="10"/>
        <end position="64"/>
    </location>
</feature>
<keyword evidence="3" id="KW-1185">Reference proteome</keyword>
<proteinExistence type="predicted"/>
<dbReference type="SUPFAM" id="SSF47413">
    <property type="entry name" value="lambda repressor-like DNA-binding domains"/>
    <property type="match status" value="1"/>
</dbReference>
<comment type="caution">
    <text evidence="2">The sequence shown here is derived from an EMBL/GenBank/DDBJ whole genome shotgun (WGS) entry which is preliminary data.</text>
</comment>
<evidence type="ECO:0000259" key="1">
    <source>
        <dbReference type="PROSITE" id="PS50943"/>
    </source>
</evidence>
<evidence type="ECO:0000313" key="3">
    <source>
        <dbReference type="Proteomes" id="UP001501414"/>
    </source>
</evidence>
<sequence>MGAVEMGEVIRRRRADLGMSQADLAHVAGVDTRQIRRYEAGEQQPLLSVALTIADALGVSVTELAGRTPGRVTLTGDWWASWQTTRDGVEKIATQPVHMRQEGDLVHIAATQRGLSQNEGGYLWTGELRLWDNQVLTGWYAAADGAVRSKGTMFLAMHPHGIEFTGRWVGLGYDDQVMTGWATMGKTADDSEQSMTGLIAERGITP</sequence>
<dbReference type="EMBL" id="BAAAJK010000048">
    <property type="protein sequence ID" value="GAA1399564.1"/>
    <property type="molecule type" value="Genomic_DNA"/>
</dbReference>
<gene>
    <name evidence="2" type="ORF">GCM10009613_55290</name>
</gene>
<dbReference type="SMART" id="SM00530">
    <property type="entry name" value="HTH_XRE"/>
    <property type="match status" value="1"/>
</dbReference>
<dbReference type="PROSITE" id="PS50943">
    <property type="entry name" value="HTH_CROC1"/>
    <property type="match status" value="1"/>
</dbReference>